<comment type="similarity">
    <text evidence="2">Belongs to the histone-like protein H-NS family.</text>
</comment>
<evidence type="ECO:0000256" key="4">
    <source>
        <dbReference type="ARBA" id="ARBA00023125"/>
    </source>
</evidence>
<keyword evidence="8" id="KW-1185">Reference proteome</keyword>
<keyword evidence="4" id="KW-0238">DNA-binding</keyword>
<keyword evidence="3" id="KW-0963">Cytoplasm</keyword>
<gene>
    <name evidence="7" type="ORF">LPW39_11560</name>
</gene>
<dbReference type="SUPFAM" id="SSF81273">
    <property type="entry name" value="H-NS histone-like proteins"/>
    <property type="match status" value="1"/>
</dbReference>
<feature type="domain" description="DNA-binding protein H-NS-like C-terminal" evidence="6">
    <location>
        <begin position="56"/>
        <end position="95"/>
    </location>
</feature>
<dbReference type="AlphaFoldDB" id="A0AAW4XW51"/>
<dbReference type="Proteomes" id="UP001199260">
    <property type="component" value="Unassembled WGS sequence"/>
</dbReference>
<feature type="compositionally biased region" description="Basic and acidic residues" evidence="5">
    <location>
        <begin position="86"/>
        <end position="95"/>
    </location>
</feature>
<proteinExistence type="inferred from homology"/>
<name>A0AAW4XW51_9BURK</name>
<dbReference type="RefSeq" id="WP_021027731.1">
    <property type="nucleotide sequence ID" value="NZ_CP043575.1"/>
</dbReference>
<dbReference type="EMBL" id="JAJNCT010000010">
    <property type="protein sequence ID" value="MCD2165774.1"/>
    <property type="molecule type" value="Genomic_DNA"/>
</dbReference>
<evidence type="ECO:0000256" key="5">
    <source>
        <dbReference type="SAM" id="MobiDB-lite"/>
    </source>
</evidence>
<accession>A0AAW4XW51</accession>
<evidence type="ECO:0000313" key="8">
    <source>
        <dbReference type="Proteomes" id="UP001199260"/>
    </source>
</evidence>
<dbReference type="Pfam" id="PF00816">
    <property type="entry name" value="Histone_HNS"/>
    <property type="match status" value="1"/>
</dbReference>
<dbReference type="InterPro" id="IPR027444">
    <property type="entry name" value="H-NS_C_dom"/>
</dbReference>
<dbReference type="PANTHER" id="PTHR38097:SF2">
    <property type="entry name" value="DNA-BINDING PROTEIN STPA"/>
    <property type="match status" value="1"/>
</dbReference>
<dbReference type="SMART" id="SM00528">
    <property type="entry name" value="HNS"/>
    <property type="match status" value="1"/>
</dbReference>
<protein>
    <submittedName>
        <fullName evidence="7">H-NS histone family protein</fullName>
    </submittedName>
</protein>
<organism evidence="7 8">
    <name type="scientific">Comamonas koreensis</name>
    <dbReference type="NCBI Taxonomy" id="160825"/>
    <lineage>
        <taxon>Bacteria</taxon>
        <taxon>Pseudomonadati</taxon>
        <taxon>Pseudomonadota</taxon>
        <taxon>Betaproteobacteria</taxon>
        <taxon>Burkholderiales</taxon>
        <taxon>Comamonadaceae</taxon>
        <taxon>Comamonas</taxon>
    </lineage>
</organism>
<evidence type="ECO:0000313" key="7">
    <source>
        <dbReference type="EMBL" id="MCD2165774.1"/>
    </source>
</evidence>
<dbReference type="GO" id="GO:0003677">
    <property type="term" value="F:DNA binding"/>
    <property type="evidence" value="ECO:0007669"/>
    <property type="project" value="UniProtKB-KW"/>
</dbReference>
<evidence type="ECO:0000256" key="3">
    <source>
        <dbReference type="ARBA" id="ARBA00022490"/>
    </source>
</evidence>
<reference evidence="7 8" key="1">
    <citation type="submission" date="2021-11" db="EMBL/GenBank/DDBJ databases">
        <title>Genome sequence.</title>
        <authorList>
            <person name="Sun Q."/>
        </authorList>
    </citation>
    <scope>NUCLEOTIDE SEQUENCE [LARGE SCALE GENOMIC DNA]</scope>
    <source>
        <strain evidence="7 8">KCTC 12005</strain>
    </source>
</reference>
<comment type="subcellular location">
    <subcellularLocation>
        <location evidence="1">Cytoplasm</location>
        <location evidence="1">Nucleoid</location>
    </subcellularLocation>
</comment>
<evidence type="ECO:0000256" key="1">
    <source>
        <dbReference type="ARBA" id="ARBA00004453"/>
    </source>
</evidence>
<sequence length="95" mass="10566">MPTLKEIDAQLAALQQQREEVRRNELKTAVDQVRKLVADYGLTEQDVFPPARGRSASAGSKVAPKYRDPATGATWTGRGKAPKWIEGQDREKFAI</sequence>
<evidence type="ECO:0000259" key="6">
    <source>
        <dbReference type="SMART" id="SM00528"/>
    </source>
</evidence>
<dbReference type="PANTHER" id="PTHR38097">
    <property type="match status" value="1"/>
</dbReference>
<comment type="caution">
    <text evidence="7">The sequence shown here is derived from an EMBL/GenBank/DDBJ whole genome shotgun (WGS) entry which is preliminary data.</text>
</comment>
<evidence type="ECO:0000256" key="2">
    <source>
        <dbReference type="ARBA" id="ARBA00010610"/>
    </source>
</evidence>
<dbReference type="Gene3D" id="4.10.430.30">
    <property type="match status" value="1"/>
</dbReference>
<dbReference type="GO" id="GO:0009295">
    <property type="term" value="C:nucleoid"/>
    <property type="evidence" value="ECO:0007669"/>
    <property type="project" value="UniProtKB-SubCell"/>
</dbReference>
<feature type="region of interest" description="Disordered" evidence="5">
    <location>
        <begin position="48"/>
        <end position="95"/>
    </location>
</feature>